<evidence type="ECO:0000313" key="6">
    <source>
        <dbReference type="Proteomes" id="UP000316167"/>
    </source>
</evidence>
<dbReference type="GO" id="GO:0003700">
    <property type="term" value="F:DNA-binding transcription factor activity"/>
    <property type="evidence" value="ECO:0007669"/>
    <property type="project" value="InterPro"/>
</dbReference>
<dbReference type="PROSITE" id="PS00041">
    <property type="entry name" value="HTH_ARAC_FAMILY_1"/>
    <property type="match status" value="1"/>
</dbReference>
<proteinExistence type="predicted"/>
<keyword evidence="2 5" id="KW-0238">DNA-binding</keyword>
<reference evidence="5 6" key="1">
    <citation type="journal article" date="2015" name="Stand. Genomic Sci.">
        <title>Genomic Encyclopedia of Bacterial and Archaeal Type Strains, Phase III: the genomes of soil and plant-associated and newly described type strains.</title>
        <authorList>
            <person name="Whitman W.B."/>
            <person name="Woyke T."/>
            <person name="Klenk H.P."/>
            <person name="Zhou Y."/>
            <person name="Lilburn T.G."/>
            <person name="Beck B.J."/>
            <person name="De Vos P."/>
            <person name="Vandamme P."/>
            <person name="Eisen J.A."/>
            <person name="Garrity G."/>
            <person name="Hugenholtz P."/>
            <person name="Kyrpides N.C."/>
        </authorList>
    </citation>
    <scope>NUCLEOTIDE SEQUENCE [LARGE SCALE GENOMIC DNA]</scope>
    <source>
        <strain evidence="5 6">CGMCC 1.7271</strain>
    </source>
</reference>
<dbReference type="GO" id="GO:0043565">
    <property type="term" value="F:sequence-specific DNA binding"/>
    <property type="evidence" value="ECO:0007669"/>
    <property type="project" value="InterPro"/>
</dbReference>
<dbReference type="Proteomes" id="UP000316167">
    <property type="component" value="Unassembled WGS sequence"/>
</dbReference>
<dbReference type="RefSeq" id="WP_144887801.1">
    <property type="nucleotide sequence ID" value="NZ_VLLE01000006.1"/>
</dbReference>
<organism evidence="5 6">
    <name type="scientific">Lacibacter cauensis</name>
    <dbReference type="NCBI Taxonomy" id="510947"/>
    <lineage>
        <taxon>Bacteria</taxon>
        <taxon>Pseudomonadati</taxon>
        <taxon>Bacteroidota</taxon>
        <taxon>Chitinophagia</taxon>
        <taxon>Chitinophagales</taxon>
        <taxon>Chitinophagaceae</taxon>
        <taxon>Lacibacter</taxon>
    </lineage>
</organism>
<dbReference type="AlphaFoldDB" id="A0A562SCC4"/>
<dbReference type="SUPFAM" id="SSF46689">
    <property type="entry name" value="Homeodomain-like"/>
    <property type="match status" value="1"/>
</dbReference>
<dbReference type="SMART" id="SM00342">
    <property type="entry name" value="HTH_ARAC"/>
    <property type="match status" value="1"/>
</dbReference>
<accession>A0A562SCC4</accession>
<keyword evidence="1" id="KW-0805">Transcription regulation</keyword>
<comment type="caution">
    <text evidence="5">The sequence shown here is derived from an EMBL/GenBank/DDBJ whole genome shotgun (WGS) entry which is preliminary data.</text>
</comment>
<dbReference type="PANTHER" id="PTHR47893:SF1">
    <property type="entry name" value="REGULATORY PROTEIN PCHR"/>
    <property type="match status" value="1"/>
</dbReference>
<feature type="domain" description="HTH araC/xylS-type" evidence="4">
    <location>
        <begin position="222"/>
        <end position="321"/>
    </location>
</feature>
<dbReference type="Pfam" id="PF12833">
    <property type="entry name" value="HTH_18"/>
    <property type="match status" value="1"/>
</dbReference>
<keyword evidence="6" id="KW-1185">Reference proteome</keyword>
<dbReference type="EMBL" id="VLLE01000006">
    <property type="protein sequence ID" value="TWI79012.1"/>
    <property type="molecule type" value="Genomic_DNA"/>
</dbReference>
<name>A0A562SCC4_9BACT</name>
<dbReference type="InterPro" id="IPR018060">
    <property type="entry name" value="HTH_AraC"/>
</dbReference>
<dbReference type="OrthoDB" id="669939at2"/>
<dbReference type="PANTHER" id="PTHR47893">
    <property type="entry name" value="REGULATORY PROTEIN PCHR"/>
    <property type="match status" value="1"/>
</dbReference>
<protein>
    <submittedName>
        <fullName evidence="5">AraC-like DNA-binding protein</fullName>
    </submittedName>
</protein>
<dbReference type="PROSITE" id="PS01124">
    <property type="entry name" value="HTH_ARAC_FAMILY_2"/>
    <property type="match status" value="1"/>
</dbReference>
<evidence type="ECO:0000256" key="3">
    <source>
        <dbReference type="ARBA" id="ARBA00023163"/>
    </source>
</evidence>
<gene>
    <name evidence="5" type="ORF">IQ13_3403</name>
</gene>
<dbReference type="InterPro" id="IPR009057">
    <property type="entry name" value="Homeodomain-like_sf"/>
</dbReference>
<sequence length="321" mass="37148">MKLLLTNGEFIEMLPGYSESFTGPVLKDAIAFTSKTAVTDLTIQVIAYEDFVIRLSIGTLLQKVKSFDWIQRSGCYSSFMLKNGMFKEIGNSGKFHVRKDQYSCYLTPPAECSASFEKHQEFCLLDIFYSTTLINELSRVFPQLTQFLQRSAVVFLPHKANWTFPKVKEIYNHILESPYSDSSRNFYLNLKVRELLFHLLEKAFATKPEELSFTAFETARIHEARNILEEHLGKKPPTIRSLAKKVALNELKLKKGFRKYFDSGIFEWLTNRKMEHARMLILTTNKPIKDIASIVGYPLTTNFITAFRRRFGYTPGSLRRQ</sequence>
<dbReference type="Gene3D" id="1.10.10.60">
    <property type="entry name" value="Homeodomain-like"/>
    <property type="match status" value="1"/>
</dbReference>
<evidence type="ECO:0000259" key="4">
    <source>
        <dbReference type="PROSITE" id="PS01124"/>
    </source>
</evidence>
<keyword evidence="3" id="KW-0804">Transcription</keyword>
<dbReference type="InterPro" id="IPR018062">
    <property type="entry name" value="HTH_AraC-typ_CS"/>
</dbReference>
<evidence type="ECO:0000256" key="2">
    <source>
        <dbReference type="ARBA" id="ARBA00023125"/>
    </source>
</evidence>
<dbReference type="InterPro" id="IPR053142">
    <property type="entry name" value="PchR_regulatory_protein"/>
</dbReference>
<evidence type="ECO:0000313" key="5">
    <source>
        <dbReference type="EMBL" id="TWI79012.1"/>
    </source>
</evidence>
<evidence type="ECO:0000256" key="1">
    <source>
        <dbReference type="ARBA" id="ARBA00023015"/>
    </source>
</evidence>